<protein>
    <submittedName>
        <fullName evidence="1">Uncharacterized protein</fullName>
    </submittedName>
</protein>
<name>A0A9R1WI09_LACSA</name>
<dbReference type="InterPro" id="IPR025886">
    <property type="entry name" value="PP2-like"/>
</dbReference>
<organism evidence="1 2">
    <name type="scientific">Lactuca sativa</name>
    <name type="common">Garden lettuce</name>
    <dbReference type="NCBI Taxonomy" id="4236"/>
    <lineage>
        <taxon>Eukaryota</taxon>
        <taxon>Viridiplantae</taxon>
        <taxon>Streptophyta</taxon>
        <taxon>Embryophyta</taxon>
        <taxon>Tracheophyta</taxon>
        <taxon>Spermatophyta</taxon>
        <taxon>Magnoliopsida</taxon>
        <taxon>eudicotyledons</taxon>
        <taxon>Gunneridae</taxon>
        <taxon>Pentapetalae</taxon>
        <taxon>asterids</taxon>
        <taxon>campanulids</taxon>
        <taxon>Asterales</taxon>
        <taxon>Asteraceae</taxon>
        <taxon>Cichorioideae</taxon>
        <taxon>Cichorieae</taxon>
        <taxon>Lactucinae</taxon>
        <taxon>Lactuca</taxon>
    </lineage>
</organism>
<proteinExistence type="predicted"/>
<dbReference type="Proteomes" id="UP000235145">
    <property type="component" value="Unassembled WGS sequence"/>
</dbReference>
<dbReference type="EMBL" id="NBSK02000002">
    <property type="protein sequence ID" value="KAJ0223137.1"/>
    <property type="molecule type" value="Genomic_DNA"/>
</dbReference>
<sequence>MYANFRRLCPSTCSKTHIHTLDERSSKYFEILSLTSPREAGKCQTSPKESTQWQKDFWEELLSPDYQEIIVRAVPPLDIGSKKPLYFRLPDSRIFLDGGYLRLLKYGMKNDRFNQRRKDGWMEIKLGEFIKYNEGDVSEVEMEGIELWLKSTDQYLPFVKHEYTHTQTEAEQYDQ</sequence>
<reference evidence="1 2" key="1">
    <citation type="journal article" date="2017" name="Nat. Commun.">
        <title>Genome assembly with in vitro proximity ligation data and whole-genome triplication in lettuce.</title>
        <authorList>
            <person name="Reyes-Chin-Wo S."/>
            <person name="Wang Z."/>
            <person name="Yang X."/>
            <person name="Kozik A."/>
            <person name="Arikit S."/>
            <person name="Song C."/>
            <person name="Xia L."/>
            <person name="Froenicke L."/>
            <person name="Lavelle D.O."/>
            <person name="Truco M.J."/>
            <person name="Xia R."/>
            <person name="Zhu S."/>
            <person name="Xu C."/>
            <person name="Xu H."/>
            <person name="Xu X."/>
            <person name="Cox K."/>
            <person name="Korf I."/>
            <person name="Meyers B.C."/>
            <person name="Michelmore R.W."/>
        </authorList>
    </citation>
    <scope>NUCLEOTIDE SEQUENCE [LARGE SCALE GENOMIC DNA]</scope>
    <source>
        <strain evidence="2">cv. Salinas</strain>
        <tissue evidence="1">Seedlings</tissue>
    </source>
</reference>
<evidence type="ECO:0000313" key="1">
    <source>
        <dbReference type="EMBL" id="KAJ0223137.1"/>
    </source>
</evidence>
<evidence type="ECO:0000313" key="2">
    <source>
        <dbReference type="Proteomes" id="UP000235145"/>
    </source>
</evidence>
<dbReference type="AlphaFoldDB" id="A0A9R1WI09"/>
<comment type="caution">
    <text evidence="1">The sequence shown here is derived from an EMBL/GenBank/DDBJ whole genome shotgun (WGS) entry which is preliminary data.</text>
</comment>
<dbReference type="Pfam" id="PF14299">
    <property type="entry name" value="PP2"/>
    <property type="match status" value="1"/>
</dbReference>
<keyword evidence="2" id="KW-1185">Reference proteome</keyword>
<accession>A0A9R1WI09</accession>
<gene>
    <name evidence="1" type="ORF">LSAT_V11C200065990</name>
</gene>